<reference evidence="3" key="1">
    <citation type="submission" date="2016-10" db="EMBL/GenBank/DDBJ databases">
        <authorList>
            <person name="Varghese N."/>
            <person name="Submissions S."/>
        </authorList>
    </citation>
    <scope>NUCLEOTIDE SEQUENCE [LARGE SCALE GENOMIC DNA]</scope>
    <source>
        <strain evidence="3">DSM 12111</strain>
    </source>
</reference>
<evidence type="ECO:0000256" key="1">
    <source>
        <dbReference type="SAM" id="SignalP"/>
    </source>
</evidence>
<protein>
    <submittedName>
        <fullName evidence="2">Uncharacterized protein</fullName>
    </submittedName>
</protein>
<gene>
    <name evidence="2" type="ORF">SAMN05421553_5063</name>
</gene>
<dbReference type="Proteomes" id="UP000242849">
    <property type="component" value="Unassembled WGS sequence"/>
</dbReference>
<dbReference type="AlphaFoldDB" id="A0A1H5LJU9"/>
<keyword evidence="1" id="KW-0732">Signal</keyword>
<dbReference type="EMBL" id="FNSC01000002">
    <property type="protein sequence ID" value="SEE76807.1"/>
    <property type="molecule type" value="Genomic_DNA"/>
</dbReference>
<sequence length="96" mass="9916">MITRIALAITAIIALAGTVALSVSADQPSRTIQSCASLLPSGHTFDLKITGTIDTTKPNQMFNGGFDLTVGGTRPGDPAMQAAVKPFVECAKALIK</sequence>
<dbReference type="OrthoDB" id="6445646at2"/>
<dbReference type="STRING" id="53406.SAMN05421553_5063"/>
<organism evidence="2 3">
    <name type="scientific">Pseudomonas anguilliseptica</name>
    <dbReference type="NCBI Taxonomy" id="53406"/>
    <lineage>
        <taxon>Bacteria</taxon>
        <taxon>Pseudomonadati</taxon>
        <taxon>Pseudomonadota</taxon>
        <taxon>Gammaproteobacteria</taxon>
        <taxon>Pseudomonadales</taxon>
        <taxon>Pseudomonadaceae</taxon>
        <taxon>Pseudomonas</taxon>
    </lineage>
</organism>
<dbReference type="RefSeq" id="WP_090387951.1">
    <property type="nucleotide sequence ID" value="NZ_FNSC01000002.1"/>
</dbReference>
<evidence type="ECO:0000313" key="3">
    <source>
        <dbReference type="Proteomes" id="UP000242849"/>
    </source>
</evidence>
<proteinExistence type="predicted"/>
<evidence type="ECO:0000313" key="2">
    <source>
        <dbReference type="EMBL" id="SEE76807.1"/>
    </source>
</evidence>
<keyword evidence="3" id="KW-1185">Reference proteome</keyword>
<feature type="signal peptide" evidence="1">
    <location>
        <begin position="1"/>
        <end position="25"/>
    </location>
</feature>
<feature type="chain" id="PRO_5017222962" evidence="1">
    <location>
        <begin position="26"/>
        <end position="96"/>
    </location>
</feature>
<accession>A0A1H5LJU9</accession>
<name>A0A1H5LJU9_PSEAG</name>